<evidence type="ECO:0000313" key="6">
    <source>
        <dbReference type="EMBL" id="TVV76769.1"/>
    </source>
</evidence>
<feature type="domain" description="Epoxide hydrolase N-terminal" evidence="5">
    <location>
        <begin position="5"/>
        <end position="110"/>
    </location>
</feature>
<evidence type="ECO:0000313" key="7">
    <source>
        <dbReference type="Proteomes" id="UP000318681"/>
    </source>
</evidence>
<dbReference type="SUPFAM" id="SSF53474">
    <property type="entry name" value="alpha/beta-Hydrolases"/>
    <property type="match status" value="1"/>
</dbReference>
<sequence>MTSDIQPFRIAINDADLADVRDRLRRTRWPREIGDNADWQAGVSLAFMRELTDYWIERYDWRAQETAMNAFPQFRTMIDDVPVHFIHVKGKGPNPTPIVINHGWPWTFWDMRRIIGPLSDPAAYGGDPADAFDVVAPSLPGFAFSSPLETEGMFFNPTADLWVTLMARLGYPRFAAQGGDIGSFVAARLGHKYADRVIGVHLHLAGAVMPPYPTPEDYAPEERAWGAKFAAFMTQGNGYMQIQRTRPQTIAFAMHDSPVGLAAWMIDKRRAWSDCDGDVERVFSKDDLITNAMLYWLTDTYASSARHYYETKPEHMAPTHDRQPPVEAPTALLQFEGDVWLQPRKWAERYYNLKRWNVATRGGHFAPMEQPDLLVDDIRAFFRDLRR</sequence>
<dbReference type="InterPro" id="IPR000639">
    <property type="entry name" value="Epox_hydrolase-like"/>
</dbReference>
<dbReference type="Gene3D" id="3.40.50.1820">
    <property type="entry name" value="alpha/beta hydrolase"/>
    <property type="match status" value="1"/>
</dbReference>
<dbReference type="InterPro" id="IPR029058">
    <property type="entry name" value="AB_hydrolase_fold"/>
</dbReference>
<dbReference type="InterPro" id="IPR016292">
    <property type="entry name" value="Epoxide_hydrolase"/>
</dbReference>
<evidence type="ECO:0000256" key="1">
    <source>
        <dbReference type="ARBA" id="ARBA00010088"/>
    </source>
</evidence>
<dbReference type="GO" id="GO:0004301">
    <property type="term" value="F:epoxide hydrolase activity"/>
    <property type="evidence" value="ECO:0007669"/>
    <property type="project" value="TreeGrafter"/>
</dbReference>
<keyword evidence="2" id="KW-0058">Aromatic hydrocarbons catabolism</keyword>
<reference evidence="6 7" key="1">
    <citation type="submission" date="2019-07" db="EMBL/GenBank/DDBJ databases">
        <title>Sphingomonas solaris sp. nov., isolated from a solar panel from Boston, Massachusetts.</title>
        <authorList>
            <person name="Tanner K."/>
            <person name="Pascual J."/>
            <person name="Mancuso C."/>
            <person name="Pereto J."/>
            <person name="Khalil A."/>
            <person name="Vilanova C."/>
        </authorList>
    </citation>
    <scope>NUCLEOTIDE SEQUENCE [LARGE SCALE GENOMIC DNA]</scope>
    <source>
        <strain evidence="6 7">R4DWN</strain>
    </source>
</reference>
<dbReference type="PANTHER" id="PTHR21661">
    <property type="entry name" value="EPOXIDE HYDROLASE 1-RELATED"/>
    <property type="match status" value="1"/>
</dbReference>
<keyword evidence="3 6" id="KW-0378">Hydrolase</keyword>
<accession>A0A558RBI7</accession>
<organism evidence="6 7">
    <name type="scientific">Alterirhizorhabdus solaris</name>
    <dbReference type="NCBI Taxonomy" id="2529389"/>
    <lineage>
        <taxon>Bacteria</taxon>
        <taxon>Pseudomonadati</taxon>
        <taxon>Pseudomonadota</taxon>
        <taxon>Alphaproteobacteria</taxon>
        <taxon>Sphingomonadales</taxon>
        <taxon>Rhizorhabdaceae</taxon>
        <taxon>Alterirhizorhabdus</taxon>
    </lineage>
</organism>
<gene>
    <name evidence="6" type="ORF">FOY91_03435</name>
</gene>
<dbReference type="PANTHER" id="PTHR21661:SF35">
    <property type="entry name" value="EPOXIDE HYDROLASE"/>
    <property type="match status" value="1"/>
</dbReference>
<evidence type="ECO:0000256" key="4">
    <source>
        <dbReference type="PIRSR" id="PIRSR001112-1"/>
    </source>
</evidence>
<dbReference type="GO" id="GO:0097176">
    <property type="term" value="P:epoxide metabolic process"/>
    <property type="evidence" value="ECO:0007669"/>
    <property type="project" value="TreeGrafter"/>
</dbReference>
<dbReference type="Pfam" id="PF06441">
    <property type="entry name" value="EHN"/>
    <property type="match status" value="1"/>
</dbReference>
<comment type="similarity">
    <text evidence="1">Belongs to the peptidase S33 family.</text>
</comment>
<evidence type="ECO:0000256" key="3">
    <source>
        <dbReference type="ARBA" id="ARBA00022801"/>
    </source>
</evidence>
<dbReference type="EMBL" id="VNIM01000007">
    <property type="protein sequence ID" value="TVV76769.1"/>
    <property type="molecule type" value="Genomic_DNA"/>
</dbReference>
<dbReference type="AlphaFoldDB" id="A0A558RBI7"/>
<dbReference type="RefSeq" id="WP_145148153.1">
    <property type="nucleotide sequence ID" value="NZ_VNIM01000007.1"/>
</dbReference>
<keyword evidence="7" id="KW-1185">Reference proteome</keyword>
<evidence type="ECO:0000259" key="5">
    <source>
        <dbReference type="Pfam" id="PF06441"/>
    </source>
</evidence>
<feature type="active site" description="Proton acceptor" evidence="4">
    <location>
        <position position="364"/>
    </location>
</feature>
<dbReference type="OrthoDB" id="27092at2"/>
<comment type="caution">
    <text evidence="6">The sequence shown here is derived from an EMBL/GenBank/DDBJ whole genome shotgun (WGS) entry which is preliminary data.</text>
</comment>
<dbReference type="PRINTS" id="PR00412">
    <property type="entry name" value="EPOXHYDRLASE"/>
</dbReference>
<evidence type="ECO:0000256" key="2">
    <source>
        <dbReference type="ARBA" id="ARBA00022797"/>
    </source>
</evidence>
<feature type="active site" description="Proton donor" evidence="4">
    <location>
        <position position="308"/>
    </location>
</feature>
<dbReference type="PIRSF" id="PIRSF001112">
    <property type="entry name" value="Epoxide_hydrolase"/>
    <property type="match status" value="1"/>
</dbReference>
<feature type="active site" description="Nucleophile" evidence="4">
    <location>
        <position position="180"/>
    </location>
</feature>
<protein>
    <submittedName>
        <fullName evidence="6">Epoxide hydrolase</fullName>
    </submittedName>
</protein>
<dbReference type="InterPro" id="IPR010497">
    <property type="entry name" value="Epoxide_hydro_N"/>
</dbReference>
<proteinExistence type="inferred from homology"/>
<name>A0A558RBI7_9SPHN</name>
<dbReference type="Proteomes" id="UP000318681">
    <property type="component" value="Unassembled WGS sequence"/>
</dbReference>